<sequence>MGGGGKCGRASIPTDQNTGAFRDLGIKFVPQMRLLDKDGFVGHGELDGRGIGAPPTGAVADEGRRKLNPAGDR</sequence>
<accession>A0A7G1NLL0</accession>
<dbReference type="KEGG" id="stui:GCM10017668_59660"/>
<dbReference type="EMBL" id="AP023439">
    <property type="protein sequence ID" value="BCL24123.1"/>
    <property type="molecule type" value="Genomic_DNA"/>
</dbReference>
<evidence type="ECO:0000256" key="1">
    <source>
        <dbReference type="SAM" id="MobiDB-lite"/>
    </source>
</evidence>
<gene>
    <name evidence="2" type="ORF">GCM10017668_59660</name>
</gene>
<feature type="compositionally biased region" description="Basic and acidic residues" evidence="1">
    <location>
        <begin position="61"/>
        <end position="73"/>
    </location>
</feature>
<reference evidence="2 3" key="1">
    <citation type="journal article" date="2014" name="Int. J. Syst. Evol. Microbiol.">
        <title>Complete genome sequence of Corynebacterium casei LMG S-19264T (=DSM 44701T), isolated from a smear-ripened cheese.</title>
        <authorList>
            <consortium name="US DOE Joint Genome Institute (JGI-PGF)"/>
            <person name="Walter F."/>
            <person name="Albersmeier A."/>
            <person name="Kalinowski J."/>
            <person name="Ruckert C."/>
        </authorList>
    </citation>
    <scope>NUCLEOTIDE SEQUENCE [LARGE SCALE GENOMIC DNA]</scope>
    <source>
        <strain evidence="2 3">JCM 4255</strain>
    </source>
</reference>
<evidence type="ECO:0000313" key="2">
    <source>
        <dbReference type="EMBL" id="BCL24123.1"/>
    </source>
</evidence>
<dbReference type="AlphaFoldDB" id="A0A7G1NLL0"/>
<dbReference type="Proteomes" id="UP000516373">
    <property type="component" value="Chromosome"/>
</dbReference>
<proteinExistence type="predicted"/>
<dbReference type="RefSeq" id="WP_190904784.1">
    <property type="nucleotide sequence ID" value="NZ_AP023439.1"/>
</dbReference>
<name>A0A7G1NLL0_9ACTN</name>
<organism evidence="2 3">
    <name type="scientific">Streptomyces tuirus</name>
    <dbReference type="NCBI Taxonomy" id="68278"/>
    <lineage>
        <taxon>Bacteria</taxon>
        <taxon>Bacillati</taxon>
        <taxon>Actinomycetota</taxon>
        <taxon>Actinomycetes</taxon>
        <taxon>Kitasatosporales</taxon>
        <taxon>Streptomycetaceae</taxon>
        <taxon>Streptomyces</taxon>
    </lineage>
</organism>
<feature type="region of interest" description="Disordered" evidence="1">
    <location>
        <begin position="46"/>
        <end position="73"/>
    </location>
</feature>
<protein>
    <submittedName>
        <fullName evidence="2">Uncharacterized protein</fullName>
    </submittedName>
</protein>
<evidence type="ECO:0000313" key="3">
    <source>
        <dbReference type="Proteomes" id="UP000516373"/>
    </source>
</evidence>